<evidence type="ECO:0000259" key="15">
    <source>
        <dbReference type="PROSITE" id="PS50172"/>
    </source>
</evidence>
<dbReference type="InterPro" id="IPR002054">
    <property type="entry name" value="DNA-dir_DNA_pol_X"/>
</dbReference>
<comment type="function">
    <text evidence="11">Gap-filling polymerase involved in repair of DNA double-strand breaks by non-homologous end joining (NHEJ). Participates in immunoglobulin (Ig) light chain gene rearrangement in V(D)J recombination.</text>
</comment>
<dbReference type="PIRSF" id="PIRSF000817">
    <property type="entry name" value="DNA_NT"/>
    <property type="match status" value="1"/>
</dbReference>
<evidence type="ECO:0000313" key="16">
    <source>
        <dbReference type="EMBL" id="KAF4082204.1"/>
    </source>
</evidence>
<dbReference type="FunFam" id="3.30.210.10:FF:000004">
    <property type="entry name" value="DNA-directed DNA/RNA polymerase mu"/>
    <property type="match status" value="1"/>
</dbReference>
<dbReference type="InterPro" id="IPR028207">
    <property type="entry name" value="DNA_pol_B_palm_palm"/>
</dbReference>
<dbReference type="InterPro" id="IPR037160">
    <property type="entry name" value="DNA_Pol_thumb_sf"/>
</dbReference>
<feature type="domain" description="BRCT" evidence="15">
    <location>
        <begin position="24"/>
        <end position="119"/>
    </location>
</feature>
<dbReference type="InterPro" id="IPR001357">
    <property type="entry name" value="BRCT_dom"/>
</dbReference>
<dbReference type="GO" id="GO:0046872">
    <property type="term" value="F:metal ion binding"/>
    <property type="evidence" value="ECO:0007669"/>
    <property type="project" value="UniProtKB-UniRule"/>
</dbReference>
<dbReference type="CDD" id="cd00141">
    <property type="entry name" value="NT_POLXc"/>
    <property type="match status" value="1"/>
</dbReference>
<organism evidence="16 17">
    <name type="scientific">Ameiurus melas</name>
    <name type="common">Black bullhead</name>
    <name type="synonym">Silurus melas</name>
    <dbReference type="NCBI Taxonomy" id="219545"/>
    <lineage>
        <taxon>Eukaryota</taxon>
        <taxon>Metazoa</taxon>
        <taxon>Chordata</taxon>
        <taxon>Craniata</taxon>
        <taxon>Vertebrata</taxon>
        <taxon>Euteleostomi</taxon>
        <taxon>Actinopterygii</taxon>
        <taxon>Neopterygii</taxon>
        <taxon>Teleostei</taxon>
        <taxon>Ostariophysi</taxon>
        <taxon>Siluriformes</taxon>
        <taxon>Ictaluridae</taxon>
        <taxon>Ameiurus</taxon>
    </lineage>
</organism>
<dbReference type="AlphaFoldDB" id="A0A7J6AGZ8"/>
<dbReference type="InterPro" id="IPR001726">
    <property type="entry name" value="TdT/Mu"/>
</dbReference>
<evidence type="ECO:0000256" key="11">
    <source>
        <dbReference type="ARBA" id="ARBA00054461"/>
    </source>
</evidence>
<evidence type="ECO:0000256" key="6">
    <source>
        <dbReference type="ARBA" id="ARBA00022695"/>
    </source>
</evidence>
<dbReference type="Gene3D" id="1.10.150.20">
    <property type="entry name" value="5' to 3' exonuclease, C-terminal subdomain"/>
    <property type="match status" value="1"/>
</dbReference>
<evidence type="ECO:0000256" key="13">
    <source>
        <dbReference type="PIRNR" id="PIRNR000817"/>
    </source>
</evidence>
<evidence type="ECO:0000313" key="17">
    <source>
        <dbReference type="Proteomes" id="UP000593565"/>
    </source>
</evidence>
<proteinExistence type="inferred from homology"/>
<dbReference type="Gene3D" id="3.30.210.10">
    <property type="entry name" value="DNA polymerase, thumb domain"/>
    <property type="match status" value="1"/>
</dbReference>
<keyword evidence="17" id="KW-1185">Reference proteome</keyword>
<keyword evidence="10 13" id="KW-0539">Nucleus</keyword>
<dbReference type="Pfam" id="PF14792">
    <property type="entry name" value="DNA_pol_B_palm"/>
    <property type="match status" value="1"/>
</dbReference>
<evidence type="ECO:0000256" key="5">
    <source>
        <dbReference type="ARBA" id="ARBA00022679"/>
    </source>
</evidence>
<dbReference type="PROSITE" id="PS50172">
    <property type="entry name" value="BRCT"/>
    <property type="match status" value="1"/>
</dbReference>
<dbReference type="FunFam" id="1.10.150.20:FF:000010">
    <property type="entry name" value="DNA polymerase lambda"/>
    <property type="match status" value="1"/>
</dbReference>
<dbReference type="Gene3D" id="1.10.150.110">
    <property type="entry name" value="DNA polymerase beta, N-terminal domain-like"/>
    <property type="match status" value="1"/>
</dbReference>
<dbReference type="FunFam" id="3.40.50.10190:FF:000035">
    <property type="entry name" value="DNA-directed DNA/RNA polymerase mu"/>
    <property type="match status" value="1"/>
</dbReference>
<dbReference type="SUPFAM" id="SSF47802">
    <property type="entry name" value="DNA polymerase beta, N-terminal domain-like"/>
    <property type="match status" value="1"/>
</dbReference>
<dbReference type="GO" id="GO:0005634">
    <property type="term" value="C:nucleus"/>
    <property type="evidence" value="ECO:0007669"/>
    <property type="project" value="UniProtKB-SubCell"/>
</dbReference>
<dbReference type="PIRSF" id="PIRSF501176">
    <property type="entry name" value="DNApol_mu"/>
    <property type="match status" value="1"/>
</dbReference>
<evidence type="ECO:0000256" key="9">
    <source>
        <dbReference type="ARBA" id="ARBA00023172"/>
    </source>
</evidence>
<dbReference type="SUPFAM" id="SSF81585">
    <property type="entry name" value="PsbU/PolX domain-like"/>
    <property type="match status" value="1"/>
</dbReference>
<dbReference type="InterPro" id="IPR027249">
    <property type="entry name" value="DNA/RNApol_mu"/>
</dbReference>
<keyword evidence="9" id="KW-0233">DNA recombination</keyword>
<dbReference type="Pfam" id="PF10391">
    <property type="entry name" value="DNA_pol_lambd_f"/>
    <property type="match status" value="1"/>
</dbReference>
<keyword evidence="4" id="KW-0597">Phosphoprotein</keyword>
<keyword evidence="8 13" id="KW-0460">Magnesium</keyword>
<dbReference type="SUPFAM" id="SSF81301">
    <property type="entry name" value="Nucleotidyltransferase"/>
    <property type="match status" value="1"/>
</dbReference>
<comment type="catalytic activity">
    <reaction evidence="13">
        <text>DNA(n) + a 2'-deoxyribonucleoside 5'-triphosphate = DNA(n+1) + diphosphate</text>
        <dbReference type="Rhea" id="RHEA:22508"/>
        <dbReference type="Rhea" id="RHEA-COMP:17339"/>
        <dbReference type="Rhea" id="RHEA-COMP:17340"/>
        <dbReference type="ChEBI" id="CHEBI:33019"/>
        <dbReference type="ChEBI" id="CHEBI:61560"/>
        <dbReference type="ChEBI" id="CHEBI:173112"/>
        <dbReference type="EC" id="2.7.7.7"/>
    </reaction>
</comment>
<dbReference type="PROSITE" id="PS00522">
    <property type="entry name" value="DNA_POLYMERASE_X"/>
    <property type="match status" value="1"/>
</dbReference>
<keyword evidence="7 13" id="KW-0479">Metal-binding</keyword>
<dbReference type="GO" id="GO:0006303">
    <property type="term" value="P:double-strand break repair via nonhomologous end joining"/>
    <property type="evidence" value="ECO:0007669"/>
    <property type="project" value="TreeGrafter"/>
</dbReference>
<evidence type="ECO:0000256" key="8">
    <source>
        <dbReference type="ARBA" id="ARBA00022842"/>
    </source>
</evidence>
<keyword evidence="6 13" id="KW-0548">Nucleotidyltransferase</keyword>
<feature type="binding site" evidence="14">
    <location>
        <position position="329"/>
    </location>
    <ligand>
        <name>Mg(2+)</name>
        <dbReference type="ChEBI" id="CHEBI:18420"/>
    </ligand>
</feature>
<dbReference type="GO" id="GO:0006310">
    <property type="term" value="P:DNA recombination"/>
    <property type="evidence" value="ECO:0007669"/>
    <property type="project" value="UniProtKB-KW"/>
</dbReference>
<dbReference type="PANTHER" id="PTHR11276:SF24">
    <property type="entry name" value="DNA-DIRECTED DNA_RNA POLYMERASE MU"/>
    <property type="match status" value="1"/>
</dbReference>
<dbReference type="Gene3D" id="3.40.50.10190">
    <property type="entry name" value="BRCT domain"/>
    <property type="match status" value="1"/>
</dbReference>
<comment type="similarity">
    <text evidence="3 13">Belongs to the DNA polymerase type-X family.</text>
</comment>
<dbReference type="InterPro" id="IPR027421">
    <property type="entry name" value="DNA_pol_lamdba_lyase_dom_sf"/>
</dbReference>
<comment type="caution">
    <text evidence="16">The sequence shown here is derived from an EMBL/GenBank/DDBJ whole genome shotgun (WGS) entry which is preliminary data.</text>
</comment>
<dbReference type="EC" id="2.7.7.7" evidence="13"/>
<dbReference type="InterPro" id="IPR029398">
    <property type="entry name" value="PolB_thumb"/>
</dbReference>
<evidence type="ECO:0000256" key="1">
    <source>
        <dbReference type="ARBA" id="ARBA00001946"/>
    </source>
</evidence>
<evidence type="ECO:0000256" key="7">
    <source>
        <dbReference type="ARBA" id="ARBA00022723"/>
    </source>
</evidence>
<dbReference type="InterPro" id="IPR018944">
    <property type="entry name" value="DNA_pol_lambd_fingers_domain"/>
</dbReference>
<dbReference type="EMBL" id="JAAGNN010000012">
    <property type="protein sequence ID" value="KAF4082204.1"/>
    <property type="molecule type" value="Genomic_DNA"/>
</dbReference>
<dbReference type="PRINTS" id="PR00869">
    <property type="entry name" value="DNAPOLX"/>
</dbReference>
<gene>
    <name evidence="16" type="ORF">AMELA_G00148890</name>
</gene>
<dbReference type="FunFam" id="1.10.150.110:FF:000003">
    <property type="entry name" value="DNA polymerase mu"/>
    <property type="match status" value="1"/>
</dbReference>
<dbReference type="InterPro" id="IPR022312">
    <property type="entry name" value="DNA_pol_X"/>
</dbReference>
<dbReference type="InterPro" id="IPR036420">
    <property type="entry name" value="BRCT_dom_sf"/>
</dbReference>
<dbReference type="InterPro" id="IPR010996">
    <property type="entry name" value="HHH_MUS81"/>
</dbReference>
<dbReference type="Gene3D" id="3.30.460.10">
    <property type="entry name" value="Beta Polymerase, domain 2"/>
    <property type="match status" value="1"/>
</dbReference>
<evidence type="ECO:0000256" key="3">
    <source>
        <dbReference type="ARBA" id="ARBA00008323"/>
    </source>
</evidence>
<evidence type="ECO:0000256" key="2">
    <source>
        <dbReference type="ARBA" id="ARBA00004123"/>
    </source>
</evidence>
<dbReference type="InterPro" id="IPR019843">
    <property type="entry name" value="DNA_pol-X_BS"/>
</dbReference>
<dbReference type="Pfam" id="PF14791">
    <property type="entry name" value="DNA_pol_B_thumb"/>
    <property type="match status" value="1"/>
</dbReference>
<dbReference type="SMART" id="SM00483">
    <property type="entry name" value="POLXc"/>
    <property type="match status" value="1"/>
</dbReference>
<name>A0A7J6AGZ8_AMEME</name>
<dbReference type="GO" id="GO:0003887">
    <property type="term" value="F:DNA-directed DNA polymerase activity"/>
    <property type="evidence" value="ECO:0007669"/>
    <property type="project" value="UniProtKB-UniRule"/>
</dbReference>
<comment type="subcellular location">
    <subcellularLocation>
        <location evidence="2 13">Nucleus</location>
    </subcellularLocation>
</comment>
<accession>A0A7J6AGZ8</accession>
<reference evidence="16 17" key="1">
    <citation type="submission" date="2020-02" db="EMBL/GenBank/DDBJ databases">
        <title>A chromosome-scale genome assembly of the black bullhead catfish (Ameiurus melas).</title>
        <authorList>
            <person name="Wen M."/>
            <person name="Zham M."/>
            <person name="Cabau C."/>
            <person name="Klopp C."/>
            <person name="Donnadieu C."/>
            <person name="Roques C."/>
            <person name="Bouchez O."/>
            <person name="Lampietro C."/>
            <person name="Jouanno E."/>
            <person name="Herpin A."/>
            <person name="Louis A."/>
            <person name="Berthelot C."/>
            <person name="Parey E."/>
            <person name="Roest-Crollius H."/>
            <person name="Braasch I."/>
            <person name="Postlethwait J."/>
            <person name="Robinson-Rechavi M."/>
            <person name="Echchiki A."/>
            <person name="Begum T."/>
            <person name="Montfort J."/>
            <person name="Schartl M."/>
            <person name="Bobe J."/>
            <person name="Guiguen Y."/>
        </authorList>
    </citation>
    <scope>NUCLEOTIDE SEQUENCE [LARGE SCALE GENOMIC DNA]</scope>
    <source>
        <strain evidence="16">M_S1</strain>
        <tissue evidence="16">Blood</tissue>
    </source>
</reference>
<dbReference type="Pfam" id="PF14716">
    <property type="entry name" value="HHH_8"/>
    <property type="match status" value="1"/>
</dbReference>
<evidence type="ECO:0000256" key="14">
    <source>
        <dbReference type="PIRSR" id="PIRSR000817-1"/>
    </source>
</evidence>
<dbReference type="InterPro" id="IPR043519">
    <property type="entry name" value="NT_sf"/>
</dbReference>
<evidence type="ECO:0000256" key="4">
    <source>
        <dbReference type="ARBA" id="ARBA00022553"/>
    </source>
</evidence>
<comment type="cofactor">
    <cofactor evidence="1 13 14">
        <name>Mg(2+)</name>
        <dbReference type="ChEBI" id="CHEBI:18420"/>
    </cofactor>
</comment>
<dbReference type="Pfam" id="PF00533">
    <property type="entry name" value="BRCT"/>
    <property type="match status" value="1"/>
</dbReference>
<sequence>MVPLKRRKVSTEQTAGHDSEVCKFPGISIFIVERKMGASRKSFLTRLGRSKGFLIEETYSSSTTHVVSENNSGDEVDIWIKKQEMEGKVSANSVNLLDISWLTESMASGNPVPIQDWHRLKTSPKPTEVTPAVIMKSYACQRRTPLKHHNSFLTEALEILAENAEFSENEGRSVAFRRSASVLKALPYVVRAMNELKDLPCLGEHSLRVIKEILEDGTSSEVESTRQSEQFQAMKALTGVFGVGARTADRWFREGLRSPEDLIRTGQKLNHAQQAGVQYYTDLNTPVTEKEAMVISDIVEKAVKAVLPGAIITLTGGFRRGKEVGHDVDFLITHPEEGAEERLMPKIVNWLEDQGLLLYQKTTRNSYLESKDGPARPPSNMDRFERCFSIFKLEQAQVNSDTRLEASSCNFGTTDGTQECHSGSSWRAVRVDLVVSPYSQFAFATLGWTGSKLFERELRRWAGQEKGMSLSSHALYDSKQQRYLHAISEEDIFAHLGLEYIPPSERNA</sequence>
<feature type="binding site" evidence="14">
    <location>
        <position position="432"/>
    </location>
    <ligand>
        <name>Mg(2+)</name>
        <dbReference type="ChEBI" id="CHEBI:18420"/>
    </ligand>
</feature>
<keyword evidence="5 13" id="KW-0808">Transferase</keyword>
<dbReference type="Proteomes" id="UP000593565">
    <property type="component" value="Unassembled WGS sequence"/>
</dbReference>
<dbReference type="PRINTS" id="PR00871">
    <property type="entry name" value="DNAPOLXTDT"/>
</dbReference>
<dbReference type="SUPFAM" id="SSF52113">
    <property type="entry name" value="BRCT domain"/>
    <property type="match status" value="1"/>
</dbReference>
<protein>
    <recommendedName>
        <fullName evidence="12 13">DNA-directed DNA/RNA polymerase mu</fullName>
        <ecNumber evidence="13">2.7.7.7</ecNumber>
    </recommendedName>
</protein>
<evidence type="ECO:0000256" key="10">
    <source>
        <dbReference type="ARBA" id="ARBA00023242"/>
    </source>
</evidence>
<dbReference type="GO" id="GO:0003677">
    <property type="term" value="F:DNA binding"/>
    <property type="evidence" value="ECO:0007669"/>
    <property type="project" value="UniProtKB-UniRule"/>
</dbReference>
<evidence type="ECO:0000256" key="12">
    <source>
        <dbReference type="ARBA" id="ARBA00071509"/>
    </source>
</evidence>
<dbReference type="PANTHER" id="PTHR11276">
    <property type="entry name" value="DNA POLYMERASE TYPE-X FAMILY MEMBER"/>
    <property type="match status" value="1"/>
</dbReference>
<feature type="binding site" evidence="14">
    <location>
        <position position="327"/>
    </location>
    <ligand>
        <name>Mg(2+)</name>
        <dbReference type="ChEBI" id="CHEBI:18420"/>
    </ligand>
</feature>